<dbReference type="AlphaFoldDB" id="A0A0L7L216"/>
<dbReference type="SUPFAM" id="SSF48317">
    <property type="entry name" value="Acid phosphatase/Vanadium-dependent haloperoxidase"/>
    <property type="match status" value="1"/>
</dbReference>
<reference evidence="1 2" key="1">
    <citation type="journal article" date="2015" name="Genome Biol. Evol.">
        <title>The genome of winter moth (Operophtera brumata) provides a genomic perspective on sexual dimorphism and phenology.</title>
        <authorList>
            <person name="Derks M.F."/>
            <person name="Smit S."/>
            <person name="Salis L."/>
            <person name="Schijlen E."/>
            <person name="Bossers A."/>
            <person name="Mateman C."/>
            <person name="Pijl A.S."/>
            <person name="de Ridder D."/>
            <person name="Groenen M.A."/>
            <person name="Visser M.E."/>
            <person name="Megens H.J."/>
        </authorList>
    </citation>
    <scope>NUCLEOTIDE SEQUENCE [LARGE SCALE GENOMIC DNA]</scope>
    <source>
        <strain evidence="1">WM2013NL</strain>
        <tissue evidence="1">Head and thorax</tissue>
    </source>
</reference>
<dbReference type="EMBL" id="JTDY01003467">
    <property type="protein sequence ID" value="KOB69512.1"/>
    <property type="molecule type" value="Genomic_DNA"/>
</dbReference>
<dbReference type="GO" id="GO:0007165">
    <property type="term" value="P:signal transduction"/>
    <property type="evidence" value="ECO:0007669"/>
    <property type="project" value="TreeGrafter"/>
</dbReference>
<dbReference type="Proteomes" id="UP000037510">
    <property type="component" value="Unassembled WGS sequence"/>
</dbReference>
<evidence type="ECO:0000313" key="2">
    <source>
        <dbReference type="Proteomes" id="UP000037510"/>
    </source>
</evidence>
<name>A0A0L7L216_OPEBR</name>
<gene>
    <name evidence="1" type="ORF">OBRU01_17096</name>
</gene>
<dbReference type="Gene3D" id="1.20.144.10">
    <property type="entry name" value="Phosphatidic acid phosphatase type 2/haloperoxidase"/>
    <property type="match status" value="1"/>
</dbReference>
<dbReference type="PANTHER" id="PTHR10165:SF197">
    <property type="entry name" value="FI04477P-RELATED"/>
    <property type="match status" value="1"/>
</dbReference>
<evidence type="ECO:0000313" key="1">
    <source>
        <dbReference type="EMBL" id="KOB69512.1"/>
    </source>
</evidence>
<dbReference type="GO" id="GO:0006644">
    <property type="term" value="P:phospholipid metabolic process"/>
    <property type="evidence" value="ECO:0007669"/>
    <property type="project" value="InterPro"/>
</dbReference>
<dbReference type="GO" id="GO:0005886">
    <property type="term" value="C:plasma membrane"/>
    <property type="evidence" value="ECO:0007669"/>
    <property type="project" value="TreeGrafter"/>
</dbReference>
<dbReference type="InterPro" id="IPR036938">
    <property type="entry name" value="PAP2/HPO_sf"/>
</dbReference>
<dbReference type="GO" id="GO:0008195">
    <property type="term" value="F:phosphatidate phosphatase activity"/>
    <property type="evidence" value="ECO:0007669"/>
    <property type="project" value="TreeGrafter"/>
</dbReference>
<keyword evidence="2" id="KW-1185">Reference proteome</keyword>
<protein>
    <submittedName>
        <fullName evidence="1">Putative phosphatidate phosphatase</fullName>
    </submittedName>
</protein>
<organism evidence="1 2">
    <name type="scientific">Operophtera brumata</name>
    <name type="common">Winter moth</name>
    <name type="synonym">Phalaena brumata</name>
    <dbReference type="NCBI Taxonomy" id="104452"/>
    <lineage>
        <taxon>Eukaryota</taxon>
        <taxon>Metazoa</taxon>
        <taxon>Ecdysozoa</taxon>
        <taxon>Arthropoda</taxon>
        <taxon>Hexapoda</taxon>
        <taxon>Insecta</taxon>
        <taxon>Pterygota</taxon>
        <taxon>Neoptera</taxon>
        <taxon>Endopterygota</taxon>
        <taxon>Lepidoptera</taxon>
        <taxon>Glossata</taxon>
        <taxon>Ditrysia</taxon>
        <taxon>Geometroidea</taxon>
        <taxon>Geometridae</taxon>
        <taxon>Larentiinae</taxon>
        <taxon>Operophtera</taxon>
    </lineage>
</organism>
<comment type="caution">
    <text evidence="1">The sequence shown here is derived from an EMBL/GenBank/DDBJ whole genome shotgun (WGS) entry which is preliminary data.</text>
</comment>
<accession>A0A0L7L216</accession>
<dbReference type="GO" id="GO:0046839">
    <property type="term" value="P:phospholipid dephosphorylation"/>
    <property type="evidence" value="ECO:0007669"/>
    <property type="project" value="TreeGrafter"/>
</dbReference>
<sequence length="63" mass="7398">MEPRDTLVCKPNIDCTLPENKWRYIETFECLSADDKLLKEMRLSFPSGHSSFSAYTMLYFAKK</sequence>
<dbReference type="PANTHER" id="PTHR10165">
    <property type="entry name" value="LIPID PHOSPHATE PHOSPHATASE"/>
    <property type="match status" value="1"/>
</dbReference>
<dbReference type="InterPro" id="IPR043216">
    <property type="entry name" value="PAP-like"/>
</dbReference>
<dbReference type="STRING" id="104452.A0A0L7L216"/>
<proteinExistence type="predicted"/>